<keyword evidence="3 4" id="KW-0472">Membrane</keyword>
<evidence type="ECO:0000256" key="4">
    <source>
        <dbReference type="HAMAP-Rule" id="MF_01104"/>
    </source>
</evidence>
<dbReference type="HAMAP" id="MF_01104">
    <property type="entry name" value="Syd"/>
    <property type="match status" value="1"/>
</dbReference>
<keyword evidence="2 4" id="KW-0997">Cell inner membrane</keyword>
<keyword evidence="1 4" id="KW-1003">Cell membrane</keyword>
<gene>
    <name evidence="4" type="primary">syd</name>
    <name evidence="5" type="ORF">JCM19232_6250</name>
</gene>
<sequence>MTTAIVSALTRISSQYQATFEKEYGTLPSSAELVGVPSPCITESKDGEVFWKAITREELADFSDVERGIELRLHSDIKEFYGAQYSADLSMSWKGKPLTLLQVWSDDDFIRLQENILGHLVTQRRLKLKPTVFIAAIDSDLDVISVCNITGEVVLEHLGTDKREVLSESLEQFLAELDVEV</sequence>
<dbReference type="RefSeq" id="WP_261833810.1">
    <property type="nucleotide sequence ID" value="NZ_AP024881.1"/>
</dbReference>
<comment type="function">
    <text evidence="4">Interacts with the SecY protein in vivo. May bind preferentially to an uncomplexed state of SecY, thus functioning either as a chelating agent for excess SecY in the cell or as a regulatory factor that negatively controls the translocase function.</text>
</comment>
<evidence type="ECO:0000313" key="6">
    <source>
        <dbReference type="Proteomes" id="UP000031670"/>
    </source>
</evidence>
<dbReference type="EMBL" id="BBSA01000004">
    <property type="protein sequence ID" value="GAM61945.1"/>
    <property type="molecule type" value="Genomic_DNA"/>
</dbReference>
<dbReference type="Pfam" id="PF07348">
    <property type="entry name" value="Syd"/>
    <property type="match status" value="1"/>
</dbReference>
<comment type="caution">
    <text evidence="5">The sequence shown here is derived from an EMBL/GenBank/DDBJ whole genome shotgun (WGS) entry which is preliminary data.</text>
</comment>
<proteinExistence type="inferred from homology"/>
<dbReference type="AlphaFoldDB" id="A0A0B8P583"/>
<dbReference type="Gene3D" id="3.40.1580.20">
    <property type="entry name" value="Syd protein"/>
    <property type="match status" value="1"/>
</dbReference>
<name>A0A0B8P583_9VIBR</name>
<protein>
    <recommendedName>
        <fullName evidence="4">Protein Syd</fullName>
    </recommendedName>
</protein>
<comment type="subcellular location">
    <subcellularLocation>
        <location evidence="4">Cell inner membrane</location>
        <topology evidence="4">Peripheral membrane protein</topology>
        <orientation evidence="4">Cytoplasmic side</orientation>
    </subcellularLocation>
    <text evidence="4">Loosely associated with the cytoplasmic side of the inner membrane, probably via SecY.</text>
</comment>
<evidence type="ECO:0000256" key="3">
    <source>
        <dbReference type="ARBA" id="ARBA00023136"/>
    </source>
</evidence>
<reference evidence="5 6" key="2">
    <citation type="submission" date="2015-01" db="EMBL/GenBank/DDBJ databases">
        <authorList>
            <consortium name="NBRP consortium"/>
            <person name="Sawabe T."/>
            <person name="Meirelles P."/>
            <person name="Feng G."/>
            <person name="Sayaka M."/>
            <person name="Hattori M."/>
            <person name="Ohkuma M."/>
        </authorList>
    </citation>
    <scope>NUCLEOTIDE SEQUENCE [LARGE SCALE GENOMIC DNA]</scope>
    <source>
        <strain evidence="5 6">JCM19232</strain>
    </source>
</reference>
<accession>A0A0B8P583</accession>
<dbReference type="InterPro" id="IPR038228">
    <property type="entry name" value="Syd_sf"/>
</dbReference>
<evidence type="ECO:0000313" key="5">
    <source>
        <dbReference type="EMBL" id="GAM61945.1"/>
    </source>
</evidence>
<evidence type="ECO:0000256" key="1">
    <source>
        <dbReference type="ARBA" id="ARBA00022475"/>
    </source>
</evidence>
<comment type="similarity">
    <text evidence="4">Belongs to the Syd family.</text>
</comment>
<evidence type="ECO:0000256" key="2">
    <source>
        <dbReference type="ARBA" id="ARBA00022519"/>
    </source>
</evidence>
<dbReference type="NCBIfam" id="NF003439">
    <property type="entry name" value="PRK04968.1"/>
    <property type="match status" value="1"/>
</dbReference>
<dbReference type="GO" id="GO:0009898">
    <property type="term" value="C:cytoplasmic side of plasma membrane"/>
    <property type="evidence" value="ECO:0007669"/>
    <property type="project" value="InterPro"/>
</dbReference>
<reference evidence="5 6" key="1">
    <citation type="submission" date="2015-01" db="EMBL/GenBank/DDBJ databases">
        <title>Vibrio sp. C5 JCM 19232 whole genome shotgun sequence.</title>
        <authorList>
            <person name="Sawabe T."/>
            <person name="Meirelles P."/>
            <person name="Feng G."/>
            <person name="Sayaka M."/>
            <person name="Hattori M."/>
            <person name="Ohkuma M."/>
        </authorList>
    </citation>
    <scope>NUCLEOTIDE SEQUENCE [LARGE SCALE GENOMIC DNA]</scope>
    <source>
        <strain evidence="5 6">JCM19232</strain>
    </source>
</reference>
<organism evidence="5 6">
    <name type="scientific">Vibrio ishigakensis</name>
    <dbReference type="NCBI Taxonomy" id="1481914"/>
    <lineage>
        <taxon>Bacteria</taxon>
        <taxon>Pseudomonadati</taxon>
        <taxon>Pseudomonadota</taxon>
        <taxon>Gammaproteobacteria</taxon>
        <taxon>Vibrionales</taxon>
        <taxon>Vibrionaceae</taxon>
        <taxon>Vibrio</taxon>
    </lineage>
</organism>
<dbReference type="CDD" id="cd16323">
    <property type="entry name" value="Syd"/>
    <property type="match status" value="1"/>
</dbReference>
<dbReference type="Proteomes" id="UP000031670">
    <property type="component" value="Unassembled WGS sequence"/>
</dbReference>
<dbReference type="InterPro" id="IPR009948">
    <property type="entry name" value="Syd"/>
</dbReference>